<dbReference type="PANTHER" id="PTHR48090">
    <property type="entry name" value="UNDECAPRENYL-PHOSPHATE 4-DEOXY-4-FORMAMIDO-L-ARABINOSE TRANSFERASE-RELATED"/>
    <property type="match status" value="1"/>
</dbReference>
<dbReference type="EMBL" id="JBGFTU010000001">
    <property type="protein sequence ID" value="MEZ0163343.1"/>
    <property type="molecule type" value="Genomic_DNA"/>
</dbReference>
<name>A0ABV4GVK6_9ACTN</name>
<dbReference type="PANTHER" id="PTHR48090:SF10">
    <property type="entry name" value="GLUCOSYL-3-PHOSPHOGLYCERATE SYNTHASE"/>
    <property type="match status" value="1"/>
</dbReference>
<evidence type="ECO:0000259" key="11">
    <source>
        <dbReference type="Pfam" id="PF00535"/>
    </source>
</evidence>
<dbReference type="InterPro" id="IPR001173">
    <property type="entry name" value="Glyco_trans_2-like"/>
</dbReference>
<keyword evidence="4" id="KW-0328">Glycosyltransferase</keyword>
<comment type="cofactor">
    <cofactor evidence="1">
        <name>Mn(2+)</name>
        <dbReference type="ChEBI" id="CHEBI:29035"/>
    </cofactor>
</comment>
<evidence type="ECO:0000256" key="1">
    <source>
        <dbReference type="ARBA" id="ARBA00001936"/>
    </source>
</evidence>
<comment type="similarity">
    <text evidence="3">Belongs to the glycosyltransferase 2 family.</text>
</comment>
<comment type="caution">
    <text evidence="12">The sequence shown here is derived from an EMBL/GenBank/DDBJ whole genome shotgun (WGS) entry which is preliminary data.</text>
</comment>
<evidence type="ECO:0000313" key="13">
    <source>
        <dbReference type="Proteomes" id="UP001565927"/>
    </source>
</evidence>
<evidence type="ECO:0000256" key="8">
    <source>
        <dbReference type="ARBA" id="ARBA00040894"/>
    </source>
</evidence>
<evidence type="ECO:0000256" key="9">
    <source>
        <dbReference type="ARBA" id="ARBA00048689"/>
    </source>
</evidence>
<comment type="catalytic activity">
    <reaction evidence="10">
        <text>an NDP-alpha-D-glucose + (2R)-3-phosphoglycerate = (2R)-2-O-(alpha-D-glucopyranosyl)-3-phospho-glycerate + a ribonucleoside 5'-diphosphate + H(+)</text>
        <dbReference type="Rhea" id="RHEA:47244"/>
        <dbReference type="ChEBI" id="CHEBI:15378"/>
        <dbReference type="ChEBI" id="CHEBI:57930"/>
        <dbReference type="ChEBI" id="CHEBI:58272"/>
        <dbReference type="ChEBI" id="CHEBI:62600"/>
        <dbReference type="ChEBI" id="CHEBI:76533"/>
        <dbReference type="EC" id="2.4.1.266"/>
    </reaction>
    <physiologicalReaction direction="left-to-right" evidence="10">
        <dbReference type="Rhea" id="RHEA:47245"/>
    </physiologicalReaction>
</comment>
<evidence type="ECO:0000256" key="5">
    <source>
        <dbReference type="ARBA" id="ARBA00022679"/>
    </source>
</evidence>
<evidence type="ECO:0000256" key="6">
    <source>
        <dbReference type="ARBA" id="ARBA00022842"/>
    </source>
</evidence>
<sequence length="249" mass="26340">MPALHPSSTVAVVIPAKDEQDRIAATVRAAAGLPVVDVVVVVDDGSTDLTSTVARDAGAVVVAHRRNRGKAAALQTGARAVAEWERARPRPGVRPRPLLLVDADLAGSAVETAPLTVPVLAGEADMTIAVLPRQATAGGGHGFVVGLSRRGTLAATGWSPEQPLSGMRCLTRAAFEAALPLAPGWGVETAMTIDLLRAGFRVREVPCDLHHRVSGTDLRGQLHRAAQFRDVARALARRRVQDVVRRRTR</sequence>
<dbReference type="SUPFAM" id="SSF53448">
    <property type="entry name" value="Nucleotide-diphospho-sugar transferases"/>
    <property type="match status" value="1"/>
</dbReference>
<gene>
    <name evidence="12" type="ORF">AB2L27_01040</name>
</gene>
<keyword evidence="13" id="KW-1185">Reference proteome</keyword>
<feature type="domain" description="Glycosyltransferase 2-like" evidence="11">
    <location>
        <begin position="12"/>
        <end position="81"/>
    </location>
</feature>
<dbReference type="Gene3D" id="3.90.550.10">
    <property type="entry name" value="Spore Coat Polysaccharide Biosynthesis Protein SpsA, Chain A"/>
    <property type="match status" value="1"/>
</dbReference>
<organism evidence="12 13">
    <name type="scientific">Kineococcus halophytocola</name>
    <dbReference type="NCBI Taxonomy" id="3234027"/>
    <lineage>
        <taxon>Bacteria</taxon>
        <taxon>Bacillati</taxon>
        <taxon>Actinomycetota</taxon>
        <taxon>Actinomycetes</taxon>
        <taxon>Kineosporiales</taxon>
        <taxon>Kineosporiaceae</taxon>
        <taxon>Kineococcus</taxon>
    </lineage>
</organism>
<dbReference type="Pfam" id="PF00535">
    <property type="entry name" value="Glycos_transf_2"/>
    <property type="match status" value="1"/>
</dbReference>
<dbReference type="InterPro" id="IPR050256">
    <property type="entry name" value="Glycosyltransferase_2"/>
</dbReference>
<evidence type="ECO:0000256" key="2">
    <source>
        <dbReference type="ARBA" id="ARBA00001946"/>
    </source>
</evidence>
<keyword evidence="5" id="KW-0808">Transferase</keyword>
<comment type="catalytic activity">
    <reaction evidence="9">
        <text>(2R)-3-phosphoglycerate + UDP-alpha-D-glucose = (2R)-2-O-(alpha-D-glucopyranosyl)-3-phospho-glycerate + UDP + H(+)</text>
        <dbReference type="Rhea" id="RHEA:31319"/>
        <dbReference type="ChEBI" id="CHEBI:15378"/>
        <dbReference type="ChEBI" id="CHEBI:58223"/>
        <dbReference type="ChEBI" id="CHEBI:58272"/>
        <dbReference type="ChEBI" id="CHEBI:58885"/>
        <dbReference type="ChEBI" id="CHEBI:62600"/>
        <dbReference type="EC" id="2.4.1.266"/>
    </reaction>
    <physiologicalReaction direction="left-to-right" evidence="9">
        <dbReference type="Rhea" id="RHEA:31320"/>
    </physiologicalReaction>
</comment>
<dbReference type="EC" id="2.4.1.266" evidence="7"/>
<keyword evidence="6" id="KW-0460">Magnesium</keyword>
<dbReference type="RefSeq" id="WP_370439592.1">
    <property type="nucleotide sequence ID" value="NZ_JBGFTU010000001.1"/>
</dbReference>
<evidence type="ECO:0000256" key="4">
    <source>
        <dbReference type="ARBA" id="ARBA00022676"/>
    </source>
</evidence>
<evidence type="ECO:0000256" key="10">
    <source>
        <dbReference type="ARBA" id="ARBA00048997"/>
    </source>
</evidence>
<proteinExistence type="inferred from homology"/>
<evidence type="ECO:0000256" key="3">
    <source>
        <dbReference type="ARBA" id="ARBA00006739"/>
    </source>
</evidence>
<comment type="cofactor">
    <cofactor evidence="2">
        <name>Mg(2+)</name>
        <dbReference type="ChEBI" id="CHEBI:18420"/>
    </cofactor>
</comment>
<evidence type="ECO:0000256" key="7">
    <source>
        <dbReference type="ARBA" id="ARBA00039022"/>
    </source>
</evidence>
<evidence type="ECO:0000313" key="12">
    <source>
        <dbReference type="EMBL" id="MEZ0163343.1"/>
    </source>
</evidence>
<dbReference type="InterPro" id="IPR029044">
    <property type="entry name" value="Nucleotide-diphossugar_trans"/>
</dbReference>
<protein>
    <recommendedName>
        <fullName evidence="8">Glucosyl-3-phosphoglycerate synthase</fullName>
        <ecNumber evidence="7">2.4.1.266</ecNumber>
    </recommendedName>
</protein>
<reference evidence="12 13" key="1">
    <citation type="submission" date="2024-07" db="EMBL/GenBank/DDBJ databases">
        <authorList>
            <person name="Thanompreechachai J."/>
            <person name="Duangmal K."/>
        </authorList>
    </citation>
    <scope>NUCLEOTIDE SEQUENCE [LARGE SCALE GENOMIC DNA]</scope>
    <source>
        <strain evidence="12 13">LSe6-4</strain>
    </source>
</reference>
<dbReference type="Proteomes" id="UP001565927">
    <property type="component" value="Unassembled WGS sequence"/>
</dbReference>
<accession>A0ABV4GVK6</accession>